<name>A0A949PNB9_9HYPH</name>
<organism evidence="2 3">
    <name type="scientific">Falsochrobactrum tianjinense</name>
    <dbReference type="NCBI Taxonomy" id="2706015"/>
    <lineage>
        <taxon>Bacteria</taxon>
        <taxon>Pseudomonadati</taxon>
        <taxon>Pseudomonadota</taxon>
        <taxon>Alphaproteobacteria</taxon>
        <taxon>Hyphomicrobiales</taxon>
        <taxon>Brucellaceae</taxon>
        <taxon>Falsochrobactrum</taxon>
    </lineage>
</organism>
<dbReference type="Proteomes" id="UP000752297">
    <property type="component" value="Unassembled WGS sequence"/>
</dbReference>
<feature type="region of interest" description="Disordered" evidence="1">
    <location>
        <begin position="1"/>
        <end position="38"/>
    </location>
</feature>
<dbReference type="EMBL" id="JAHRVA010000005">
    <property type="protein sequence ID" value="MBV2144427.1"/>
    <property type="molecule type" value="Genomic_DNA"/>
</dbReference>
<gene>
    <name evidence="2" type="ORF">KUG47_13075</name>
</gene>
<protein>
    <submittedName>
        <fullName evidence="2">Uncharacterized protein</fullName>
    </submittedName>
</protein>
<keyword evidence="3" id="KW-1185">Reference proteome</keyword>
<accession>A0A949PNB9</accession>
<evidence type="ECO:0000313" key="3">
    <source>
        <dbReference type="Proteomes" id="UP000752297"/>
    </source>
</evidence>
<dbReference type="AlphaFoldDB" id="A0A949PNB9"/>
<feature type="compositionally biased region" description="Polar residues" evidence="1">
    <location>
        <begin position="12"/>
        <end position="36"/>
    </location>
</feature>
<evidence type="ECO:0000313" key="2">
    <source>
        <dbReference type="EMBL" id="MBV2144427.1"/>
    </source>
</evidence>
<proteinExistence type="predicted"/>
<evidence type="ECO:0000256" key="1">
    <source>
        <dbReference type="SAM" id="MobiDB-lite"/>
    </source>
</evidence>
<sequence length="115" mass="12340">MTTKAKGPAEAATSTPSHVSTQAIGLENMETNTTPSAKRPDVSLLERATKANESASTAFAIIQICRAAAEFADDQPDYNLGRDVPANISVALKHVNDLVLDMTDVVERVLRMERA</sequence>
<comment type="caution">
    <text evidence="2">The sequence shown here is derived from an EMBL/GenBank/DDBJ whole genome shotgun (WGS) entry which is preliminary data.</text>
</comment>
<reference evidence="2 3" key="1">
    <citation type="submission" date="2021-06" db="EMBL/GenBank/DDBJ databases">
        <title>Falsochrobactrum tianjin sp.nov., a new petroleum-degrading bacteria isolated from oily soils.</title>
        <authorList>
            <person name="Chen G."/>
            <person name="Chen H."/>
            <person name="Tian J."/>
            <person name="Qing J."/>
            <person name="Zhong L."/>
            <person name="Ma W."/>
            <person name="Song Y."/>
            <person name="Cui X."/>
            <person name="Yan B."/>
        </authorList>
    </citation>
    <scope>NUCLEOTIDE SEQUENCE [LARGE SCALE GENOMIC DNA]</scope>
    <source>
        <strain evidence="2 3">TDYN1</strain>
    </source>
</reference>